<proteinExistence type="predicted"/>
<sequence length="96" mass="11137">MFQHFTKILREEVPGEIAETVIRRITAELAGAKIAIPPPPRLTDHDILEALRDCGWHIAEAAKRLELHPSALYRRLENQQRHLTRQAQRARQMLAR</sequence>
<dbReference type="SUPFAM" id="SSF46689">
    <property type="entry name" value="Homeodomain-like"/>
    <property type="match status" value="1"/>
</dbReference>
<dbReference type="RefSeq" id="WP_165903431.1">
    <property type="nucleotide sequence ID" value="NZ_SMAO01000006.1"/>
</dbReference>
<evidence type="ECO:0000313" key="3">
    <source>
        <dbReference type="Proteomes" id="UP000295717"/>
    </source>
</evidence>
<protein>
    <submittedName>
        <fullName evidence="2">Regulatory Fis family protein</fullName>
    </submittedName>
</protein>
<evidence type="ECO:0000313" key="2">
    <source>
        <dbReference type="EMBL" id="TCT20272.1"/>
    </source>
</evidence>
<dbReference type="GO" id="GO:0043565">
    <property type="term" value="F:sequence-specific DNA binding"/>
    <property type="evidence" value="ECO:0007669"/>
    <property type="project" value="InterPro"/>
</dbReference>
<dbReference type="AlphaFoldDB" id="A0A4V2V1A1"/>
<gene>
    <name evidence="2" type="ORF">EDC35_106199</name>
</gene>
<reference evidence="2 3" key="1">
    <citation type="submission" date="2019-03" db="EMBL/GenBank/DDBJ databases">
        <title>Genomic Encyclopedia of Type Strains, Phase IV (KMG-IV): sequencing the most valuable type-strain genomes for metagenomic binning, comparative biology and taxonomic classification.</title>
        <authorList>
            <person name="Goeker M."/>
        </authorList>
    </citation>
    <scope>NUCLEOTIDE SEQUENCE [LARGE SCALE GENOMIC DNA]</scope>
    <source>
        <strain evidence="2 3">DSM 13587</strain>
    </source>
</reference>
<accession>A0A4V2V1A1</accession>
<comment type="caution">
    <text evidence="2">The sequence shown here is derived from an EMBL/GenBank/DDBJ whole genome shotgun (WGS) entry which is preliminary data.</text>
</comment>
<name>A0A4V2V1A1_9GAMM</name>
<evidence type="ECO:0000259" key="1">
    <source>
        <dbReference type="Pfam" id="PF02954"/>
    </source>
</evidence>
<organism evidence="2 3">
    <name type="scientific">Thiobaca trueperi</name>
    <dbReference type="NCBI Taxonomy" id="127458"/>
    <lineage>
        <taxon>Bacteria</taxon>
        <taxon>Pseudomonadati</taxon>
        <taxon>Pseudomonadota</taxon>
        <taxon>Gammaproteobacteria</taxon>
        <taxon>Chromatiales</taxon>
        <taxon>Chromatiaceae</taxon>
        <taxon>Thiobaca</taxon>
    </lineage>
</organism>
<dbReference type="Pfam" id="PF02954">
    <property type="entry name" value="HTH_8"/>
    <property type="match status" value="1"/>
</dbReference>
<dbReference type="InterPro" id="IPR009057">
    <property type="entry name" value="Homeodomain-like_sf"/>
</dbReference>
<dbReference type="Gene3D" id="1.10.10.60">
    <property type="entry name" value="Homeodomain-like"/>
    <property type="match status" value="1"/>
</dbReference>
<feature type="domain" description="DNA binding HTH" evidence="1">
    <location>
        <begin position="47"/>
        <end position="77"/>
    </location>
</feature>
<dbReference type="Proteomes" id="UP000295717">
    <property type="component" value="Unassembled WGS sequence"/>
</dbReference>
<dbReference type="EMBL" id="SMAO01000006">
    <property type="protein sequence ID" value="TCT20272.1"/>
    <property type="molecule type" value="Genomic_DNA"/>
</dbReference>
<keyword evidence="3" id="KW-1185">Reference proteome</keyword>
<dbReference type="InterPro" id="IPR002197">
    <property type="entry name" value="HTH_Fis"/>
</dbReference>